<evidence type="ECO:0000313" key="3">
    <source>
        <dbReference type="Proteomes" id="UP001476798"/>
    </source>
</evidence>
<comment type="caution">
    <text evidence="2">The sequence shown here is derived from an EMBL/GenBank/DDBJ whole genome shotgun (WGS) entry which is preliminary data.</text>
</comment>
<accession>A0ABV0MUC7</accession>
<evidence type="ECO:0000313" key="2">
    <source>
        <dbReference type="EMBL" id="MEQ2162224.1"/>
    </source>
</evidence>
<dbReference type="PANTHER" id="PTHR18957">
    <property type="entry name" value="CENTLEIN"/>
    <property type="match status" value="1"/>
</dbReference>
<keyword evidence="3" id="KW-1185">Reference proteome</keyword>
<proteinExistence type="predicted"/>
<reference evidence="2 3" key="1">
    <citation type="submission" date="2021-06" db="EMBL/GenBank/DDBJ databases">
        <authorList>
            <person name="Palmer J.M."/>
        </authorList>
    </citation>
    <scope>NUCLEOTIDE SEQUENCE [LARGE SCALE GENOMIC DNA]</scope>
    <source>
        <strain evidence="2 3">GA_2019</strain>
        <tissue evidence="2">Muscle</tissue>
    </source>
</reference>
<evidence type="ECO:0000256" key="1">
    <source>
        <dbReference type="SAM" id="MobiDB-lite"/>
    </source>
</evidence>
<organism evidence="2 3">
    <name type="scientific">Goodea atripinnis</name>
    <dbReference type="NCBI Taxonomy" id="208336"/>
    <lineage>
        <taxon>Eukaryota</taxon>
        <taxon>Metazoa</taxon>
        <taxon>Chordata</taxon>
        <taxon>Craniata</taxon>
        <taxon>Vertebrata</taxon>
        <taxon>Euteleostomi</taxon>
        <taxon>Actinopterygii</taxon>
        <taxon>Neopterygii</taxon>
        <taxon>Teleostei</taxon>
        <taxon>Neoteleostei</taxon>
        <taxon>Acanthomorphata</taxon>
        <taxon>Ovalentaria</taxon>
        <taxon>Atherinomorphae</taxon>
        <taxon>Cyprinodontiformes</taxon>
        <taxon>Goodeidae</taxon>
        <taxon>Goodea</taxon>
    </lineage>
</organism>
<gene>
    <name evidence="2" type="ORF">GOODEAATRI_017654</name>
</gene>
<dbReference type="Proteomes" id="UP001476798">
    <property type="component" value="Unassembled WGS sequence"/>
</dbReference>
<feature type="region of interest" description="Disordered" evidence="1">
    <location>
        <begin position="1"/>
        <end position="20"/>
    </location>
</feature>
<dbReference type="PANTHER" id="PTHR18957:SF0">
    <property type="entry name" value="CENTLEIN"/>
    <property type="match status" value="1"/>
</dbReference>
<dbReference type="EMBL" id="JAHRIO010011447">
    <property type="protein sequence ID" value="MEQ2162224.1"/>
    <property type="molecule type" value="Genomic_DNA"/>
</dbReference>
<feature type="non-terminal residue" evidence="2">
    <location>
        <position position="1"/>
    </location>
</feature>
<dbReference type="InterPro" id="IPR038810">
    <property type="entry name" value="CNTLN"/>
</dbReference>
<protein>
    <submittedName>
        <fullName evidence="2">Uncharacterized protein</fullName>
    </submittedName>
</protein>
<name>A0ABV0MUC7_9TELE</name>
<sequence>RDFAEVHTQYRQNTEHAAEQSHLIRQLEGLNLDTQRVLRNQEEAHTADTTSYQRVFTHSKPPNCKVALPPVQIFHKHPSWEI</sequence>